<dbReference type="EMBL" id="JZRB01000023">
    <property type="protein sequence ID" value="KJV33209.1"/>
    <property type="molecule type" value="Genomic_DNA"/>
</dbReference>
<dbReference type="AlphaFoldDB" id="A0A0F3KSX3"/>
<comment type="caution">
    <text evidence="1">The sequence shown here is derived from an EMBL/GenBank/DDBJ whole genome shotgun (WGS) entry which is preliminary data.</text>
</comment>
<accession>A0A0F3KSX3</accession>
<dbReference type="Proteomes" id="UP000033651">
    <property type="component" value="Unassembled WGS sequence"/>
</dbReference>
<evidence type="ECO:0000313" key="2">
    <source>
        <dbReference type="Proteomes" id="UP000033651"/>
    </source>
</evidence>
<proteinExistence type="predicted"/>
<dbReference type="PATRIC" id="fig|345309.4.peg.1702"/>
<name>A0A0F3KSX3_9GAMM</name>
<evidence type="ECO:0000313" key="1">
    <source>
        <dbReference type="EMBL" id="KJV33209.1"/>
    </source>
</evidence>
<organism evidence="1 2">
    <name type="scientific">Luteibacter yeojuensis</name>
    <dbReference type="NCBI Taxonomy" id="345309"/>
    <lineage>
        <taxon>Bacteria</taxon>
        <taxon>Pseudomonadati</taxon>
        <taxon>Pseudomonadota</taxon>
        <taxon>Gammaproteobacteria</taxon>
        <taxon>Lysobacterales</taxon>
        <taxon>Rhodanobacteraceae</taxon>
        <taxon>Luteibacter</taxon>
    </lineage>
</organism>
<protein>
    <submittedName>
        <fullName evidence="1">Uncharacterized protein</fullName>
    </submittedName>
</protein>
<gene>
    <name evidence="1" type="ORF">VI08_11785</name>
</gene>
<sequence length="160" mass="17322">MPVDPLAGTDVFDRILSAAGPLVALKADEPGMLMEQFRLVARRTGQAVYLWRGGEGLTSLRDAQMRVPGCARLGDALRYILQSLHFGVYLLDMPPGVPSATDGALLRQLARAQTGHVRRVVLMGASASLLATFDDDIARVDADRAARSVAPRLRDGRWVV</sequence>
<dbReference type="RefSeq" id="WP_045829783.1">
    <property type="nucleotide sequence ID" value="NZ_JZRB01000023.1"/>
</dbReference>
<keyword evidence="2" id="KW-1185">Reference proteome</keyword>
<reference evidence="1 2" key="1">
    <citation type="submission" date="2015-03" db="EMBL/GenBank/DDBJ databases">
        <title>Draft genome sequence of Luteibacter yeojuensis strain SU11.</title>
        <authorList>
            <person name="Sulaiman J."/>
            <person name="Priya K."/>
            <person name="Chan K.-G."/>
        </authorList>
    </citation>
    <scope>NUCLEOTIDE SEQUENCE [LARGE SCALE GENOMIC DNA]</scope>
    <source>
        <strain evidence="1 2">SU11</strain>
    </source>
</reference>
<dbReference type="OrthoDB" id="6197475at2"/>